<gene>
    <name evidence="1" type="ORF">GCM10011386_32600</name>
</gene>
<accession>A0ABQ1MBS6</accession>
<name>A0ABQ1MBS6_9SPHI</name>
<organism evidence="1 2">
    <name type="scientific">Parapedobacter defluvii</name>
    <dbReference type="NCBI Taxonomy" id="2045106"/>
    <lineage>
        <taxon>Bacteria</taxon>
        <taxon>Pseudomonadati</taxon>
        <taxon>Bacteroidota</taxon>
        <taxon>Sphingobacteriia</taxon>
        <taxon>Sphingobacteriales</taxon>
        <taxon>Sphingobacteriaceae</taxon>
        <taxon>Parapedobacter</taxon>
    </lineage>
</organism>
<protein>
    <submittedName>
        <fullName evidence="1">Uncharacterized protein</fullName>
    </submittedName>
</protein>
<evidence type="ECO:0000313" key="1">
    <source>
        <dbReference type="EMBL" id="GGC37978.1"/>
    </source>
</evidence>
<reference evidence="2" key="1">
    <citation type="journal article" date="2019" name="Int. J. Syst. Evol. Microbiol.">
        <title>The Global Catalogue of Microorganisms (GCM) 10K type strain sequencing project: providing services to taxonomists for standard genome sequencing and annotation.</title>
        <authorList>
            <consortium name="The Broad Institute Genomics Platform"/>
            <consortium name="The Broad Institute Genome Sequencing Center for Infectious Disease"/>
            <person name="Wu L."/>
            <person name="Ma J."/>
        </authorList>
    </citation>
    <scope>NUCLEOTIDE SEQUENCE [LARGE SCALE GENOMIC DNA]</scope>
    <source>
        <strain evidence="2">CGMCC 1.15342</strain>
    </source>
</reference>
<comment type="caution">
    <text evidence="1">The sequence shown here is derived from an EMBL/GenBank/DDBJ whole genome shotgun (WGS) entry which is preliminary data.</text>
</comment>
<dbReference type="EMBL" id="BMIK01000012">
    <property type="protein sequence ID" value="GGC37978.1"/>
    <property type="molecule type" value="Genomic_DNA"/>
</dbReference>
<evidence type="ECO:0000313" key="2">
    <source>
        <dbReference type="Proteomes" id="UP000597338"/>
    </source>
</evidence>
<sequence length="49" mass="5208">MVQVFLADGSKRQFSEDPVIVRGAVFLNATDGDSAEIQLRDAIVGGGKE</sequence>
<keyword evidence="2" id="KW-1185">Reference proteome</keyword>
<dbReference type="Proteomes" id="UP000597338">
    <property type="component" value="Unassembled WGS sequence"/>
</dbReference>
<proteinExistence type="predicted"/>